<evidence type="ECO:0000313" key="3">
    <source>
        <dbReference type="EMBL" id="ALT68031.1"/>
    </source>
</evidence>
<dbReference type="SUPFAM" id="SSF51126">
    <property type="entry name" value="Pectin lyase-like"/>
    <property type="match status" value="1"/>
</dbReference>
<dbReference type="InterPro" id="IPR006626">
    <property type="entry name" value="PbH1"/>
</dbReference>
<feature type="domain" description="DUF11" evidence="2">
    <location>
        <begin position="677"/>
        <end position="787"/>
    </location>
</feature>
<feature type="domain" description="DUF11" evidence="2">
    <location>
        <begin position="1143"/>
        <end position="1248"/>
    </location>
</feature>
<dbReference type="EMBL" id="CP011266">
    <property type="protein sequence ID" value="ALT68031.1"/>
    <property type="molecule type" value="Genomic_DNA"/>
</dbReference>
<dbReference type="Pfam" id="PF01345">
    <property type="entry name" value="DUF11"/>
    <property type="match status" value="11"/>
</dbReference>
<dbReference type="InterPro" id="IPR001434">
    <property type="entry name" value="OmcB-like_DUF11"/>
</dbReference>
<dbReference type="InterPro" id="IPR051172">
    <property type="entry name" value="Chlamydia_OmcB"/>
</dbReference>
<dbReference type="PANTHER" id="PTHR34819:SF3">
    <property type="entry name" value="CELL SURFACE PROTEIN"/>
    <property type="match status" value="1"/>
</dbReference>
<sequence length="2000" mass="221486">MKKRMLLIISIIIICFFSISCVNAESNLTNDILGDDLSYKSFTDLQSLIQDSSGVVELTDNYKYNSTIDTSDFSNGIFIPNPVTINGNGHSIDALNKAKIFTITGSNVLLNNITFKNAYGDLFGGAISWSGTGGSLLNCQFDSCKAKIDGGAIYWSGTYAKIDNSNFTSCSAFEAGGSSGGAVMIAGKFSNIQNSIFDSNIGQNGGGLAISGDMPYLDNLTFVNNYATSRGGGLYVTGGSCEISNCKFINNSAQGQGGGAYFDAWAQELTSLTFVNNSAALGGGLVFKSWSNGFLVNSEFYNNHAAYGGGAILEQGQTGLFMNLKIINNSANGYGGAICLNHAILRFSDIINNTAYVGGGVYASGGEIYNDTHFSGNAAEFLDSIALLDNVDLHGNFDCDIGYVNVTDDVSPLSRDVYKMVKLSNGYYAYCNEKYGDGPNDAYFYENIDLIKNRLTGEFIGEYLKILIYDNINSKQDALAVDLTWDIYEFTDGDFRNSLYYPKVKRAISLYDSGLRIPNNATKILQNGTVVTYQFASYITSKANQNLFCFYINESGPVNKTLIKDTLNKTVFVGENVEFNVTLNNQYNFTMCGIVVEDHYSNGLSYVGWNPTHGDWTYNETTKQWHLDSLKSGDVASFVVKFKTTISGVLNNTVVSWSRNTTEVYDNNTTRTYLKNLTIEKIALNPTVFVGNQTTFKIVVKNTGEVSLADVKITEVSYDGLIYDSYKSDESWDYSNNVWVLKRILEPGETVSIDVTFNTTRVGNFTNIVCVSSNITENKTTNNNTTVLKADLEVKKIALTPKVKLGDLTSFEIYVHNIGDVELSNVCIVEESYPGLIYDSWNEDKLWTYDVIGGKHTWTLNRNLTLGEKLAIEVYFKTNSTGNFVNTAVVSSNETENKTVTNNTTVLKPAMDVKKIALNQSVSIGGIAIFEIIVNNVGEVELYDITLNEVIPDGLDYLGYRESKFWTYKGNYVWKANAPLLVNEKESLIVYFNATKVGNLTNEVIVSSNQTENKTSNNTTEVLKCDLYVEKIAHNKTVAINEIVTFEIFVKNTGEIDLTDVTVKDIPQEGLNYVGYRHTNDWNYVGGVWKLNRVLEPQASSVIYVYYNATKLGNLTNTAVVSSNKTENKTDNDTVEVLRPHMSVVKIAKDKTVSLGSNATFEIVVHNDGETDLNNVQVSDIVPEGLIFLSQNSRGLWDYSNGVWILKDTLKVGEYAAFYVTFATNKTGNLTNTVVATSNETGNITNETNVTVLSGNLSVRKITLNHYVAIGESIAFEIFVENTGEIDLHDVYIIEESYEGLIYEGYSNIDDWSYSDGKWILNHILKPGQFTGLLVYFISNKTGNFTNYASAGSNETNKTYTNNTTEVFNTTEEIPISNSTEIESLDLIKTALNKQVTLGDKAIFQIVVHNTGTATLYNVTVSEVFYGGLIYDSFVDYTGLFTKNSNLSWTVDVLYPGEFLGFTVYFNTTKPGEFVNVVSDGNKTDNDTVKVLKPSYTIEKIALNKNLHLGDLAVFEIMVHNDGEVNLDNITVSELLFEGLDYLYFVDYLNSWEYVGDLTWSLNNTLVPGEYSGFFVYFNTTLPGKFINMISSGNKTANDTVEVRDFVFDIEKIAVNKVVKLGDQVIFEIVVHNSGEIPLNNVVVREIFYDGLIYDHYIDENGLWSYDNLTWTLNDLLVPGEYSVFSVVFNTTEVGKFTNVVSYDNKTANDTVEVFTPEYEIGKVALEKSAVVGDEVTFEIYVHNTGKVNVDNITINESSFDGLEFVSFVDNSEFWDYAGNLSWTLNRFIAPGAYVGFFVTFKTTKSGESVNVITSGNKSANDTVEVNKPQYEIDKIVLNKTVQVGEQVIFEIVVHNSGKVAIDNITVVESSFVGLEYVGYLDTTGRWINNGLSWTLSDTLTPGEYIVFFVIFNTTSEGNFTNTIISGNLTENDTVEVLKNETPSENKTTPDVPEVPSEEIPAEEVVVEDKSEVKISSGTGNPILLILLVLLNLVILRRRK</sequence>
<dbReference type="InterPro" id="IPR011050">
    <property type="entry name" value="Pectin_lyase_fold/virulence"/>
</dbReference>
<dbReference type="PANTHER" id="PTHR34819">
    <property type="entry name" value="LARGE CYSTEINE-RICH PERIPLASMIC PROTEIN OMCB"/>
    <property type="match status" value="1"/>
</dbReference>
<dbReference type="Gene3D" id="2.60.40.10">
    <property type="entry name" value="Immunoglobulins"/>
    <property type="match status" value="2"/>
</dbReference>
<feature type="domain" description="DUF11" evidence="2">
    <location>
        <begin position="1026"/>
        <end position="1136"/>
    </location>
</feature>
<proteinExistence type="predicted"/>
<feature type="domain" description="DUF11" evidence="2">
    <location>
        <begin position="564"/>
        <end position="670"/>
    </location>
</feature>
<dbReference type="NCBIfam" id="TIGR01451">
    <property type="entry name" value="B_ant_repeat"/>
    <property type="match status" value="5"/>
</dbReference>
<feature type="domain" description="DUF11" evidence="2">
    <location>
        <begin position="912"/>
        <end position="1022"/>
    </location>
</feature>
<dbReference type="PROSITE" id="PS51257">
    <property type="entry name" value="PROKAR_LIPOPROTEIN"/>
    <property type="match status" value="1"/>
</dbReference>
<evidence type="ECO:0000256" key="1">
    <source>
        <dbReference type="SAM" id="Phobius"/>
    </source>
</evidence>
<dbReference type="PATRIC" id="fig|230361.4.peg.233"/>
<feature type="domain" description="DUF11" evidence="2">
    <location>
        <begin position="1385"/>
        <end position="1488"/>
    </location>
</feature>
<evidence type="ECO:0000259" key="2">
    <source>
        <dbReference type="Pfam" id="PF01345"/>
    </source>
</evidence>
<dbReference type="KEGG" id="mmil:sm9_0226"/>
<feature type="transmembrane region" description="Helical" evidence="1">
    <location>
        <begin position="1979"/>
        <end position="1996"/>
    </location>
</feature>
<dbReference type="InterPro" id="IPR013783">
    <property type="entry name" value="Ig-like_fold"/>
</dbReference>
<keyword evidence="1" id="KW-1133">Transmembrane helix</keyword>
<dbReference type="Proteomes" id="UP000067738">
    <property type="component" value="Chromosome"/>
</dbReference>
<accession>A0A0U3CQX9</accession>
<gene>
    <name evidence="3" type="ORF">sm9_0226</name>
</gene>
<dbReference type="GeneID" id="26735205"/>
<name>A0A0U3CQX9_9EURY</name>
<dbReference type="SMART" id="SM00710">
    <property type="entry name" value="PbH1"/>
    <property type="match status" value="9"/>
</dbReference>
<feature type="domain" description="DUF11" evidence="2">
    <location>
        <begin position="791"/>
        <end position="905"/>
    </location>
</feature>
<protein>
    <submittedName>
        <fullName evidence="3">Adhesin-like protein</fullName>
    </submittedName>
</protein>
<feature type="domain" description="DUF11" evidence="2">
    <location>
        <begin position="1610"/>
        <end position="1711"/>
    </location>
</feature>
<keyword evidence="1" id="KW-0472">Membrane</keyword>
<dbReference type="RefSeq" id="WP_058738388.1">
    <property type="nucleotide sequence ID" value="NZ_CP011266.1"/>
</dbReference>
<evidence type="ECO:0000313" key="4">
    <source>
        <dbReference type="Proteomes" id="UP000067738"/>
    </source>
</evidence>
<dbReference type="OrthoDB" id="78228at2157"/>
<feature type="domain" description="DUF11" evidence="2">
    <location>
        <begin position="1257"/>
        <end position="1366"/>
    </location>
</feature>
<keyword evidence="4" id="KW-1185">Reference proteome</keyword>
<dbReference type="InterPro" id="IPR047589">
    <property type="entry name" value="DUF11_rpt"/>
</dbReference>
<feature type="domain" description="DUF11" evidence="2">
    <location>
        <begin position="1832"/>
        <end position="1934"/>
    </location>
</feature>
<keyword evidence="1" id="KW-0812">Transmembrane</keyword>
<organism evidence="3 4">
    <name type="scientific">Methanobrevibacter millerae</name>
    <dbReference type="NCBI Taxonomy" id="230361"/>
    <lineage>
        <taxon>Archaea</taxon>
        <taxon>Methanobacteriati</taxon>
        <taxon>Methanobacteriota</taxon>
        <taxon>Methanomada group</taxon>
        <taxon>Methanobacteria</taxon>
        <taxon>Methanobacteriales</taxon>
        <taxon>Methanobacteriaceae</taxon>
        <taxon>Methanobrevibacter</taxon>
    </lineage>
</organism>
<reference evidence="3 4" key="1">
    <citation type="submission" date="2015-04" db="EMBL/GenBank/DDBJ databases">
        <title>The complete genome sequence of the rumen methanogen Methanobrevibacter millerae SM9.</title>
        <authorList>
            <person name="Leahy S.C."/>
            <person name="Kelly W.J."/>
            <person name="Pacheco D.M."/>
            <person name="Li D."/>
            <person name="Altermann E."/>
            <person name="Attwood G.T."/>
        </authorList>
    </citation>
    <scope>NUCLEOTIDE SEQUENCE [LARGE SCALE GENOMIC DNA]</scope>
    <source>
        <strain evidence="3 4">SM9</strain>
    </source>
</reference>
<feature type="domain" description="DUF11" evidence="2">
    <location>
        <begin position="1721"/>
        <end position="1826"/>
    </location>
</feature>